<sequence length="290" mass="31910">MKLFDLHCDTLCAAYDRGESFSHNSCQVSLDKAFSVFDEYRQVTAVWSRDDLDGEECYRRFDRVVNKVFPTASHENFTPILSVEGGKLLCGDISRLDHLYRRGVRVFTPVWAGHCYIGGAWDTDEGLTGFGYSVIERCCDLGIIPDVSHASDRMFYEIAEIAGKRGGTVIASHSCSRAVFDHRRNLTDDMARTVSELGGVIGVNLVVPHLGSPDISAVINHISHLAGVAGEDSICLGCDLDGTDALPDGIKDISDLPAIHGLLSDNKYPRGFADKVFCSNARNFFEKHDL</sequence>
<dbReference type="PANTHER" id="PTHR10443">
    <property type="entry name" value="MICROSOMAL DIPEPTIDASE"/>
    <property type="match status" value="1"/>
</dbReference>
<comment type="caution">
    <text evidence="1">The sequence shown here is derived from an EMBL/GenBank/DDBJ whole genome shotgun (WGS) entry which is preliminary data.</text>
</comment>
<dbReference type="GO" id="GO:0006508">
    <property type="term" value="P:proteolysis"/>
    <property type="evidence" value="ECO:0007669"/>
    <property type="project" value="InterPro"/>
</dbReference>
<dbReference type="GO" id="GO:0070573">
    <property type="term" value="F:metallodipeptidase activity"/>
    <property type="evidence" value="ECO:0007669"/>
    <property type="project" value="InterPro"/>
</dbReference>
<dbReference type="SUPFAM" id="SSF51556">
    <property type="entry name" value="Metallo-dependent hydrolases"/>
    <property type="match status" value="1"/>
</dbReference>
<dbReference type="PANTHER" id="PTHR10443:SF12">
    <property type="entry name" value="DIPEPTIDASE"/>
    <property type="match status" value="1"/>
</dbReference>
<dbReference type="Proteomes" id="UP001139365">
    <property type="component" value="Unassembled WGS sequence"/>
</dbReference>
<dbReference type="InterPro" id="IPR000180">
    <property type="entry name" value="Dipep_AS"/>
</dbReference>
<dbReference type="AlphaFoldDB" id="A0AAE3K3V2"/>
<dbReference type="EC" id="3.4.13.-" evidence="1"/>
<organism evidence="1 2">
    <name type="scientific">Candidatus Colimorpha enterica</name>
    <dbReference type="NCBI Taxonomy" id="3083063"/>
    <lineage>
        <taxon>Bacteria</taxon>
        <taxon>Pseudomonadati</taxon>
        <taxon>Bacteroidota</taxon>
        <taxon>Bacteroidia</taxon>
        <taxon>Bacteroidales</taxon>
        <taxon>Candidatus Colimorpha</taxon>
    </lineage>
</organism>
<name>A0AAE3K3V2_9BACT</name>
<dbReference type="InterPro" id="IPR008257">
    <property type="entry name" value="Pept_M19"/>
</dbReference>
<keyword evidence="1" id="KW-0378">Hydrolase</keyword>
<dbReference type="Gene3D" id="3.20.20.140">
    <property type="entry name" value="Metal-dependent hydrolases"/>
    <property type="match status" value="1"/>
</dbReference>
<dbReference type="InterPro" id="IPR032466">
    <property type="entry name" value="Metal_Hydrolase"/>
</dbReference>
<keyword evidence="1" id="KW-0645">Protease</keyword>
<protein>
    <submittedName>
        <fullName evidence="1">Membrane dipeptidase</fullName>
        <ecNumber evidence="1">3.4.13.-</ecNumber>
    </submittedName>
</protein>
<accession>A0AAE3K3V2</accession>
<reference evidence="1 2" key="1">
    <citation type="submission" date="2022-03" db="EMBL/GenBank/DDBJ databases">
        <title>Metagenome-assembled genomes from swine fecal metagenomes.</title>
        <authorList>
            <person name="Holman D.B."/>
            <person name="Kommadath A."/>
        </authorList>
    </citation>
    <scope>NUCLEOTIDE SEQUENCE [LARGE SCALE GENOMIC DNA]</scope>
    <source>
        <strain evidence="1">SUG147</strain>
    </source>
</reference>
<dbReference type="PROSITE" id="PS51365">
    <property type="entry name" value="RENAL_DIPEPTIDASE_2"/>
    <property type="match status" value="1"/>
</dbReference>
<gene>
    <name evidence="1" type="ORF">MR241_00805</name>
</gene>
<keyword evidence="1" id="KW-0224">Dipeptidase</keyword>
<dbReference type="PROSITE" id="PS00869">
    <property type="entry name" value="RENAL_DIPEPTIDASE_1"/>
    <property type="match status" value="1"/>
</dbReference>
<evidence type="ECO:0000313" key="1">
    <source>
        <dbReference type="EMBL" id="MCI5754818.1"/>
    </source>
</evidence>
<proteinExistence type="predicted"/>
<evidence type="ECO:0000313" key="2">
    <source>
        <dbReference type="Proteomes" id="UP001139365"/>
    </source>
</evidence>
<dbReference type="EMBL" id="JALEMU010000017">
    <property type="protein sequence ID" value="MCI5754818.1"/>
    <property type="molecule type" value="Genomic_DNA"/>
</dbReference>
<dbReference type="Pfam" id="PF01244">
    <property type="entry name" value="Peptidase_M19"/>
    <property type="match status" value="1"/>
</dbReference>